<evidence type="ECO:0000256" key="3">
    <source>
        <dbReference type="ARBA" id="ARBA00012662"/>
    </source>
</evidence>
<evidence type="ECO:0000313" key="11">
    <source>
        <dbReference type="Proteomes" id="UP000198757"/>
    </source>
</evidence>
<reference evidence="11" key="1">
    <citation type="submission" date="2016-10" db="EMBL/GenBank/DDBJ databases">
        <authorList>
            <person name="Varghese N."/>
            <person name="Submissions S."/>
        </authorList>
    </citation>
    <scope>NUCLEOTIDE SEQUENCE [LARGE SCALE GENOMIC DNA]</scope>
    <source>
        <strain evidence="11">DSM 25811 / CCM 8410 / LMG 26954 / E90</strain>
    </source>
</reference>
<organism evidence="10 11">
    <name type="scientific">Niabella drilacis (strain DSM 25811 / CCM 8410 / CCUG 62505 / LMG 26954 / E90)</name>
    <dbReference type="NCBI Taxonomy" id="1285928"/>
    <lineage>
        <taxon>Bacteria</taxon>
        <taxon>Pseudomonadati</taxon>
        <taxon>Bacteroidota</taxon>
        <taxon>Chitinophagia</taxon>
        <taxon>Chitinophagales</taxon>
        <taxon>Chitinophagaceae</taxon>
        <taxon>Niabella</taxon>
    </lineage>
</organism>
<dbReference type="RefSeq" id="WP_090392988.1">
    <property type="nucleotide sequence ID" value="NZ_FMZO01000021.1"/>
</dbReference>
<dbReference type="SUPFAM" id="SSF51445">
    <property type="entry name" value="(Trans)glycosidases"/>
    <property type="match status" value="1"/>
</dbReference>
<dbReference type="InterPro" id="IPR000933">
    <property type="entry name" value="Glyco_hydro_29"/>
</dbReference>
<dbReference type="OrthoDB" id="107551at2"/>
<dbReference type="SUPFAM" id="SSF49785">
    <property type="entry name" value="Galactose-binding domain-like"/>
    <property type="match status" value="1"/>
</dbReference>
<dbReference type="GO" id="GO:0004560">
    <property type="term" value="F:alpha-L-fucosidase activity"/>
    <property type="evidence" value="ECO:0007669"/>
    <property type="project" value="InterPro"/>
</dbReference>
<feature type="chain" id="PRO_5011580091" description="alpha-L-fucosidase" evidence="7">
    <location>
        <begin position="18"/>
        <end position="473"/>
    </location>
</feature>
<evidence type="ECO:0000256" key="7">
    <source>
        <dbReference type="SAM" id="SignalP"/>
    </source>
</evidence>
<dbReference type="GO" id="GO:0006004">
    <property type="term" value="P:fucose metabolic process"/>
    <property type="evidence" value="ECO:0007669"/>
    <property type="project" value="InterPro"/>
</dbReference>
<keyword evidence="4 7" id="KW-0732">Signal</keyword>
<dbReference type="InterPro" id="IPR017853">
    <property type="entry name" value="GH"/>
</dbReference>
<comment type="similarity">
    <text evidence="2">Belongs to the glycosyl hydrolase 29 family.</text>
</comment>
<dbReference type="Pfam" id="PF01120">
    <property type="entry name" value="Alpha_L_fucos"/>
    <property type="match status" value="1"/>
</dbReference>
<dbReference type="Proteomes" id="UP000198757">
    <property type="component" value="Unassembled WGS sequence"/>
</dbReference>
<sequence length="473" mass="53211">MYYIKFLVLFLFPMGLAAQTGSPAVKKTVKPPAPFLPVPNPAQLRWHKAEYIMFAHFGMKTFYPSDDHMGYGDEDPDRFNPVHFDATQWVKAARAGGFKGIVLTTKHHDGFCNWPTATTGHSVAASKWRGGKGDVVRDLASACRKGNVYFGLYVSIIDKHFEKYGSPNHKSYGDFYFDQIKELSTKYGRVDEYWFDGFNADNLKMDYPRIGKMIAQTQPAAVVYDSKMLVETIPDRCIAWPGNHGGIRPDQNYRQMIGGVMRWYPNEASIILQGNWFHNGKPSVSLKQMQDYYLTSVGYGSTPLMNISPNADGRIDEATIDTLKRFKAWVDQLHNSDPAKRGRATASGYRGRSAVYAAGRVNDGKYDTYFATDDGVTTARIEIDLGKQTKIDGFILQEYIPLGQRVEDYTIECRSGGKWVEVFSGKKIGYKRIILSGRANAKDIRFPDADAVRLKINNALACPLINNFQVISL</sequence>
<dbReference type="InterPro" id="IPR057739">
    <property type="entry name" value="Glyco_hydro_29_N"/>
</dbReference>
<dbReference type="Gene3D" id="2.60.120.260">
    <property type="entry name" value="Galactose-binding domain-like"/>
    <property type="match status" value="1"/>
</dbReference>
<dbReference type="EMBL" id="FMZO01000021">
    <property type="protein sequence ID" value="SDE10498.1"/>
    <property type="molecule type" value="Genomic_DNA"/>
</dbReference>
<feature type="domain" description="F5/8 type C" evidence="8">
    <location>
        <begin position="344"/>
        <end position="456"/>
    </location>
</feature>
<name>A0A1G7A6D2_NIADE</name>
<feature type="domain" description="Glycoside hydrolase family 29 N-terminal" evidence="9">
    <location>
        <begin position="59"/>
        <end position="331"/>
    </location>
</feature>
<dbReference type="SMART" id="SM00812">
    <property type="entry name" value="Alpha_L_fucos"/>
    <property type="match status" value="1"/>
</dbReference>
<evidence type="ECO:0000259" key="9">
    <source>
        <dbReference type="Pfam" id="PF01120"/>
    </source>
</evidence>
<dbReference type="AlphaFoldDB" id="A0A1G7A6D2"/>
<evidence type="ECO:0000259" key="8">
    <source>
        <dbReference type="Pfam" id="PF00754"/>
    </source>
</evidence>
<dbReference type="STRING" id="1285928.SAMN04487894_12134"/>
<dbReference type="PANTHER" id="PTHR10030">
    <property type="entry name" value="ALPHA-L-FUCOSIDASE"/>
    <property type="match status" value="1"/>
</dbReference>
<evidence type="ECO:0000313" key="10">
    <source>
        <dbReference type="EMBL" id="SDE10498.1"/>
    </source>
</evidence>
<dbReference type="InterPro" id="IPR016286">
    <property type="entry name" value="FUC_metazoa-typ"/>
</dbReference>
<evidence type="ECO:0000256" key="2">
    <source>
        <dbReference type="ARBA" id="ARBA00007951"/>
    </source>
</evidence>
<evidence type="ECO:0000256" key="6">
    <source>
        <dbReference type="ARBA" id="ARBA00023295"/>
    </source>
</evidence>
<dbReference type="Pfam" id="PF00754">
    <property type="entry name" value="F5_F8_type_C"/>
    <property type="match status" value="1"/>
</dbReference>
<dbReference type="InterPro" id="IPR000421">
    <property type="entry name" value="FA58C"/>
</dbReference>
<dbReference type="Gene3D" id="3.20.20.80">
    <property type="entry name" value="Glycosidases"/>
    <property type="match status" value="1"/>
</dbReference>
<evidence type="ECO:0000256" key="1">
    <source>
        <dbReference type="ARBA" id="ARBA00004071"/>
    </source>
</evidence>
<evidence type="ECO:0000256" key="4">
    <source>
        <dbReference type="ARBA" id="ARBA00022729"/>
    </source>
</evidence>
<feature type="signal peptide" evidence="7">
    <location>
        <begin position="1"/>
        <end position="17"/>
    </location>
</feature>
<dbReference type="EC" id="3.2.1.51" evidence="3"/>
<accession>A0A1G7A6D2</accession>
<proteinExistence type="inferred from homology"/>
<protein>
    <recommendedName>
        <fullName evidence="3">alpha-L-fucosidase</fullName>
        <ecNumber evidence="3">3.2.1.51</ecNumber>
    </recommendedName>
</protein>
<keyword evidence="11" id="KW-1185">Reference proteome</keyword>
<evidence type="ECO:0000256" key="5">
    <source>
        <dbReference type="ARBA" id="ARBA00022801"/>
    </source>
</evidence>
<dbReference type="GO" id="GO:0016139">
    <property type="term" value="P:glycoside catabolic process"/>
    <property type="evidence" value="ECO:0007669"/>
    <property type="project" value="TreeGrafter"/>
</dbReference>
<dbReference type="PRINTS" id="PR00741">
    <property type="entry name" value="GLHYDRLASE29"/>
</dbReference>
<comment type="function">
    <text evidence="1">Alpha-L-fucosidase is responsible for hydrolyzing the alpha-1,6-linked fucose joined to the reducing-end N-acetylglucosamine of the carbohydrate moieties of glycoproteins.</text>
</comment>
<dbReference type="PANTHER" id="PTHR10030:SF37">
    <property type="entry name" value="ALPHA-L-FUCOSIDASE-RELATED"/>
    <property type="match status" value="1"/>
</dbReference>
<keyword evidence="5" id="KW-0378">Hydrolase</keyword>
<dbReference type="GO" id="GO:0005764">
    <property type="term" value="C:lysosome"/>
    <property type="evidence" value="ECO:0007669"/>
    <property type="project" value="TreeGrafter"/>
</dbReference>
<gene>
    <name evidence="10" type="ORF">SAMN04487894_12134</name>
</gene>
<keyword evidence="6" id="KW-0326">Glycosidase</keyword>
<dbReference type="InterPro" id="IPR008979">
    <property type="entry name" value="Galactose-bd-like_sf"/>
</dbReference>